<proteinExistence type="predicted"/>
<dbReference type="SUPFAM" id="SSF55729">
    <property type="entry name" value="Acyl-CoA N-acyltransferases (Nat)"/>
    <property type="match status" value="1"/>
</dbReference>
<dbReference type="CDD" id="cd04301">
    <property type="entry name" value="NAT_SF"/>
    <property type="match status" value="1"/>
</dbReference>
<evidence type="ECO:0000313" key="2">
    <source>
        <dbReference type="EMBL" id="MBU3805771.1"/>
    </source>
</evidence>
<dbReference type="InterPro" id="IPR016181">
    <property type="entry name" value="Acyl_CoA_acyltransferase"/>
</dbReference>
<organism evidence="2 3">
    <name type="scientific">Candidatus Allofournierella pullistercoris</name>
    <dbReference type="NCBI Taxonomy" id="2838597"/>
    <lineage>
        <taxon>Bacteria</taxon>
        <taxon>Bacillati</taxon>
        <taxon>Bacillota</taxon>
        <taxon>Clostridia</taxon>
        <taxon>Eubacteriales</taxon>
        <taxon>Oscillospiraceae</taxon>
        <taxon>Allofournierella</taxon>
    </lineage>
</organism>
<reference evidence="2" key="1">
    <citation type="journal article" date="2021" name="PeerJ">
        <title>Extensive microbial diversity within the chicken gut microbiome revealed by metagenomics and culture.</title>
        <authorList>
            <person name="Gilroy R."/>
            <person name="Ravi A."/>
            <person name="Getino M."/>
            <person name="Pursley I."/>
            <person name="Horton D.L."/>
            <person name="Alikhan N.F."/>
            <person name="Baker D."/>
            <person name="Gharbi K."/>
            <person name="Hall N."/>
            <person name="Watson M."/>
            <person name="Adriaenssens E.M."/>
            <person name="Foster-Nyarko E."/>
            <person name="Jarju S."/>
            <person name="Secka A."/>
            <person name="Antonio M."/>
            <person name="Oren A."/>
            <person name="Chaudhuri R.R."/>
            <person name="La Ragione R."/>
            <person name="Hildebrand F."/>
            <person name="Pallen M.J."/>
        </authorList>
    </citation>
    <scope>NUCLEOTIDE SEQUENCE</scope>
    <source>
        <strain evidence="2">B5_2728</strain>
    </source>
</reference>
<evidence type="ECO:0000259" key="1">
    <source>
        <dbReference type="PROSITE" id="PS51186"/>
    </source>
</evidence>
<protein>
    <submittedName>
        <fullName evidence="2">GNAT family N-acetyltransferase</fullName>
    </submittedName>
</protein>
<comment type="caution">
    <text evidence="2">The sequence shown here is derived from an EMBL/GenBank/DDBJ whole genome shotgun (WGS) entry which is preliminary data.</text>
</comment>
<dbReference type="GO" id="GO:0016747">
    <property type="term" value="F:acyltransferase activity, transferring groups other than amino-acyl groups"/>
    <property type="evidence" value="ECO:0007669"/>
    <property type="project" value="InterPro"/>
</dbReference>
<dbReference type="Gene3D" id="3.40.630.30">
    <property type="match status" value="1"/>
</dbReference>
<dbReference type="Pfam" id="PF00583">
    <property type="entry name" value="Acetyltransf_1"/>
    <property type="match status" value="1"/>
</dbReference>
<accession>A0A948T205</accession>
<dbReference type="AlphaFoldDB" id="A0A948T205"/>
<dbReference type="Proteomes" id="UP000713596">
    <property type="component" value="Unassembled WGS sequence"/>
</dbReference>
<dbReference type="InterPro" id="IPR000182">
    <property type="entry name" value="GNAT_dom"/>
</dbReference>
<dbReference type="EMBL" id="JAHLFP010000018">
    <property type="protein sequence ID" value="MBU3805771.1"/>
    <property type="molecule type" value="Genomic_DNA"/>
</dbReference>
<feature type="domain" description="N-acetyltransferase" evidence="1">
    <location>
        <begin position="7"/>
        <end position="157"/>
    </location>
</feature>
<gene>
    <name evidence="2" type="ORF">H9882_02625</name>
</gene>
<dbReference type="PROSITE" id="PS51186">
    <property type="entry name" value="GNAT"/>
    <property type="match status" value="1"/>
</dbReference>
<name>A0A948T205_9FIRM</name>
<sequence length="187" mass="22499">MNMLSLMPMKKATDPQFEQVWHLYETSFPGYELRTKPDHIRAMEQAEDYHVELVMQEDQLVGFVMYWQTQDYLYLEHFALLPSMRNKGYGSQVLELLKQKGQRIILEIDPPEDEISQRRRGFYQRCGFVVNPYDYMHIPYRKEDVGHPLVLMTWPEGINQTQYQEFYDFMRYHVAQYAEVPPQKGEE</sequence>
<evidence type="ECO:0000313" key="3">
    <source>
        <dbReference type="Proteomes" id="UP000713596"/>
    </source>
</evidence>
<reference evidence="2" key="2">
    <citation type="submission" date="2021-04" db="EMBL/GenBank/DDBJ databases">
        <authorList>
            <person name="Gilroy R."/>
        </authorList>
    </citation>
    <scope>NUCLEOTIDE SEQUENCE</scope>
    <source>
        <strain evidence="2">B5_2728</strain>
    </source>
</reference>